<dbReference type="EMBL" id="UGTM01000002">
    <property type="protein sequence ID" value="SUB94457.1"/>
    <property type="molecule type" value="Genomic_DNA"/>
</dbReference>
<dbReference type="InterPro" id="IPR025402">
    <property type="entry name" value="DMP19_C"/>
</dbReference>
<reference evidence="2 3" key="1">
    <citation type="submission" date="2018-06" db="EMBL/GenBank/DDBJ databases">
        <authorList>
            <consortium name="Pathogen Informatics"/>
            <person name="Doyle S."/>
        </authorList>
    </citation>
    <scope>NUCLEOTIDE SEQUENCE [LARGE SCALE GENOMIC DNA]</scope>
    <source>
        <strain evidence="2 3">NCTC13067</strain>
    </source>
</reference>
<proteinExistence type="predicted"/>
<evidence type="ECO:0000259" key="1">
    <source>
        <dbReference type="Pfam" id="PF14300"/>
    </source>
</evidence>
<dbReference type="Gene3D" id="1.20.1420.60">
    <property type="match status" value="1"/>
</dbReference>
<sequence length="179" mass="20751">MQCYKICKTTAMTDVKVKDSDIRKAAEEGMDSFVQVFIDAISSAIGNSLTLETMQQLTADQITLLAWSYLHQEVMEGGYIQLIYNGYGTFIFRNPFAVAMRNWGLRELYVHIRHAKKYYEKYHEAIEAVVSDSDFMALYEQMPEFDDFDDAFIVNEEQWTAMIAAYIDDHIENFATIEE</sequence>
<protein>
    <recommendedName>
        <fullName evidence="1">DNA mimic protein DMP19 C-terminal domain-containing protein</fullName>
    </recommendedName>
</protein>
<name>A0A379EDI4_9BACT</name>
<dbReference type="Pfam" id="PF14300">
    <property type="entry name" value="DMP19"/>
    <property type="match status" value="1"/>
</dbReference>
<feature type="domain" description="DNA mimic protein DMP19 C-terminal" evidence="1">
    <location>
        <begin position="56"/>
        <end position="170"/>
    </location>
</feature>
<organism evidence="2 3">
    <name type="scientific">Prevotella denticola</name>
    <dbReference type="NCBI Taxonomy" id="28129"/>
    <lineage>
        <taxon>Bacteria</taxon>
        <taxon>Pseudomonadati</taxon>
        <taxon>Bacteroidota</taxon>
        <taxon>Bacteroidia</taxon>
        <taxon>Bacteroidales</taxon>
        <taxon>Prevotellaceae</taxon>
        <taxon>Prevotella</taxon>
    </lineage>
</organism>
<dbReference type="AlphaFoldDB" id="A0A379EDI4"/>
<dbReference type="Proteomes" id="UP000255469">
    <property type="component" value="Unassembled WGS sequence"/>
</dbReference>
<evidence type="ECO:0000313" key="3">
    <source>
        <dbReference type="Proteomes" id="UP000255469"/>
    </source>
</evidence>
<accession>A0A379EDI4</accession>
<evidence type="ECO:0000313" key="2">
    <source>
        <dbReference type="EMBL" id="SUB94457.1"/>
    </source>
</evidence>
<gene>
    <name evidence="2" type="ORF">NCTC13067_02329</name>
</gene>